<evidence type="ECO:0000313" key="2">
    <source>
        <dbReference type="EMBL" id="MFA0813837.1"/>
    </source>
</evidence>
<feature type="signal peptide" evidence="1">
    <location>
        <begin position="1"/>
        <end position="22"/>
    </location>
</feature>
<reference evidence="2 3" key="1">
    <citation type="submission" date="2024-08" db="EMBL/GenBank/DDBJ databases">
        <authorList>
            <person name="Ishaq N."/>
        </authorList>
    </citation>
    <scope>NUCLEOTIDE SEQUENCE [LARGE SCALE GENOMIC DNA]</scope>
    <source>
        <strain evidence="2 3">DSM 18651</strain>
    </source>
</reference>
<evidence type="ECO:0000313" key="3">
    <source>
        <dbReference type="Proteomes" id="UP001569428"/>
    </source>
</evidence>
<sequence length="275" mass="31548">MKKITANLSILIALAISSSISAQESPEEPLEVKMPAKVMMFGVFHFSNPGLDLIKSSQINVLNNESQRYLKTLTSELGKQKPTHLLAECEPSEQDLINVKYKNYIDGKHELSSNETEQLGFRIAKAAELPNIICYDDQQIHNRQWTTRAYIEAADPDRYKEHTKFLKEYKKNTDEEQKYLSLRELLKLTNDVEYDKKNMNLSIRINDIKAGNIYLGAEGNSSWWHRNFRMYANIQKVAQPGTKVIVIGGQGHTAIMKILLNSDLQRKIWDVNGYL</sequence>
<dbReference type="EMBL" id="JBGMEK010000150">
    <property type="protein sequence ID" value="MFA0813837.1"/>
    <property type="molecule type" value="Genomic_DNA"/>
</dbReference>
<comment type="caution">
    <text evidence="2">The sequence shown here is derived from an EMBL/GenBank/DDBJ whole genome shotgun (WGS) entry which is preliminary data.</text>
</comment>
<proteinExistence type="predicted"/>
<dbReference type="InterPro" id="IPR043749">
    <property type="entry name" value="DUF5694"/>
</dbReference>
<dbReference type="Proteomes" id="UP001569428">
    <property type="component" value="Unassembled WGS sequence"/>
</dbReference>
<dbReference type="Pfam" id="PF18950">
    <property type="entry name" value="DUF5694"/>
    <property type="match status" value="1"/>
</dbReference>
<feature type="chain" id="PRO_5046240080" evidence="1">
    <location>
        <begin position="23"/>
        <end position="275"/>
    </location>
</feature>
<gene>
    <name evidence="2" type="ORF">ACCI49_23470</name>
</gene>
<protein>
    <submittedName>
        <fullName evidence="2">DUF5694 domain-containing protein</fullName>
    </submittedName>
</protein>
<dbReference type="RefSeq" id="WP_371841668.1">
    <property type="nucleotide sequence ID" value="NZ_JBGMEK010000150.1"/>
</dbReference>
<accession>A0ABV4P631</accession>
<keyword evidence="3" id="KW-1185">Reference proteome</keyword>
<organism evidence="2 3">
    <name type="scientific">Microbulbifer epialgicus</name>
    <dbReference type="NCBI Taxonomy" id="393907"/>
    <lineage>
        <taxon>Bacteria</taxon>
        <taxon>Pseudomonadati</taxon>
        <taxon>Pseudomonadota</taxon>
        <taxon>Gammaproteobacteria</taxon>
        <taxon>Cellvibrionales</taxon>
        <taxon>Microbulbiferaceae</taxon>
        <taxon>Microbulbifer</taxon>
    </lineage>
</organism>
<name>A0ABV4P631_9GAMM</name>
<keyword evidence="1" id="KW-0732">Signal</keyword>
<evidence type="ECO:0000256" key="1">
    <source>
        <dbReference type="SAM" id="SignalP"/>
    </source>
</evidence>